<evidence type="ECO:0000259" key="2">
    <source>
        <dbReference type="Pfam" id="PF15696"/>
    </source>
</evidence>
<reference evidence="3 4" key="1">
    <citation type="submission" date="2019-08" db="EMBL/GenBank/DDBJ databases">
        <title>A chromosome-level genome assembly, high-density linkage maps, and genome scans reveal the genomic architecture of hybrid incompatibilities underlying speciation via character displacement in darters (Percidae: Etheostominae).</title>
        <authorList>
            <person name="Moran R.L."/>
            <person name="Catchen J.M."/>
            <person name="Fuller R.C."/>
        </authorList>
    </citation>
    <scope>NUCLEOTIDE SEQUENCE [LARGE SCALE GENOMIC DNA]</scope>
    <source>
        <strain evidence="3">EspeVRDwgs_2016</strain>
        <tissue evidence="3">Muscle</tissue>
    </source>
</reference>
<keyword evidence="4" id="KW-1185">Reference proteome</keyword>
<feature type="region of interest" description="Disordered" evidence="1">
    <location>
        <begin position="916"/>
        <end position="954"/>
    </location>
</feature>
<dbReference type="GO" id="GO:0032991">
    <property type="term" value="C:protein-containing complex"/>
    <property type="evidence" value="ECO:0007669"/>
    <property type="project" value="TreeGrafter"/>
</dbReference>
<accession>A0A5J5CMY5</accession>
<dbReference type="AlphaFoldDB" id="A0A5J5CMY5"/>
<feature type="region of interest" description="Disordered" evidence="1">
    <location>
        <begin position="581"/>
        <end position="600"/>
    </location>
</feature>
<sequence>MDEITREDVSPQIEGELTLPSPPKRPKTDCTMTNNHSGKIRFDFPELFTFRQTIGSPSSASTLQESAGQVGIAECGDIEDEKPHEQQEDTQLVVTAITRLTTSHTEDAHTGSSKVGMIAGERCFNPLVRDEQPPVTETDKLSSYPADDAGGAIAESHTSKDPSSHPDCKSLGKSLEDEAPGGCSLHAGNDKDWRQVRNRLSPIQKFTLSSSDEGVRCQSDCSYEDALRDTGFCKTLSQSADVEESNLKRDEHGFSENILFSKEGEEGNRHISFSEYADCESIYPAPEDQPSENLAERVQYEEKILELQICGNGNVAMCDGGTKGQIYENGMSKNSIPFAAEYAERSIVSNDVVLARNITIESVSIEAEYFCGEREHAGNMIAKAWSETADHTTETPMPARISQEPAEGNNDASPFSVFDPAIWSETDRKAEEKPCNSESTAGVKLFPSVKVCVMETPLSLCFDARLSQEVSAPTHTGQCEDEKDDLWQSYTEPKACTITTNRTHKTDNKGTCVWKSSPSSTPCRPAKPHAKDEKQESNDTLRHQLKEQDPSGSSPVGPDHLKTQEVEYLQTEKQEREGMTRFKEELRTDEHVKSDNSSGLEEKLLQQHEKHIEELSEMLTDDCFSNWTEEIISTYGNNLTHINKELGNWKNIECLLDHPYSVTVSTMEGTTEEKDRKEEARVGEETDVHGNSEIVVKSDDHPQQQSQQNGDMTEQCISECADGNMSKSSHKLTLVSQHEQENKLRCFSDTKHRAETFMVEHKEDILAFTSPPTSDAVVPGPHELPHSQNADNPTAPNCNNTFSPVPSGYTFNSRVPGGFDTFEKIQLSLDDDDDDASLSNSLVLSSEAGQLYQFMPESNKHLEVPEEEEEEEEEKEMEIFECQTDNMAKGLTCSDTSCKDLTNFISAADVMALGSPEQQPNCESSYSSSECFHDDFNPQPMSSPVLPKSNSLASDVNDSPKFEMEKQFDMVLKELNLFFDISISDLASDSRAPSPEQSDDVTGVLEGDTSNCKEHLSSPELGPHRDTSSNGADEDCSLELCGGDPVVSCSSGSGDGEQEVPLGSHPCQETSMYTAEKHIEPQEMEQKRKMWSPSFECQPFLEQLSHRQPEQPRRLEPLKTCSRPIRVGLSKRAKTKHLHHLHAYK</sequence>
<feature type="compositionally biased region" description="Basic and acidic residues" evidence="1">
    <location>
        <begin position="157"/>
        <end position="176"/>
    </location>
</feature>
<evidence type="ECO:0000313" key="3">
    <source>
        <dbReference type="EMBL" id="KAA8583292.1"/>
    </source>
</evidence>
<dbReference type="InterPro" id="IPR053355">
    <property type="entry name" value="RAD51-associated"/>
</dbReference>
<protein>
    <recommendedName>
        <fullName evidence="2">RAD51 interacting motif domain-containing protein</fullName>
    </recommendedName>
</protein>
<evidence type="ECO:0000256" key="1">
    <source>
        <dbReference type="SAM" id="MobiDB-lite"/>
    </source>
</evidence>
<feature type="region of interest" description="Disordered" evidence="1">
    <location>
        <begin position="507"/>
        <end position="540"/>
    </location>
</feature>
<feature type="region of interest" description="Disordered" evidence="1">
    <location>
        <begin position="128"/>
        <end position="189"/>
    </location>
</feature>
<gene>
    <name evidence="3" type="ORF">FQN60_015838</name>
</gene>
<feature type="compositionally biased region" description="Polar residues" evidence="1">
    <location>
        <begin position="916"/>
        <end position="930"/>
    </location>
</feature>
<feature type="region of interest" description="Disordered" evidence="1">
    <location>
        <begin position="668"/>
        <end position="687"/>
    </location>
</feature>
<comment type="caution">
    <text evidence="3">The sequence shown here is derived from an EMBL/GenBank/DDBJ whole genome shotgun (WGS) entry which is preliminary data.</text>
</comment>
<feature type="compositionally biased region" description="Basic and acidic residues" evidence="1">
    <location>
        <begin position="529"/>
        <end position="540"/>
    </location>
</feature>
<dbReference type="Proteomes" id="UP000327493">
    <property type="component" value="Chromosome 18"/>
</dbReference>
<feature type="domain" description="RAD51 interacting motif" evidence="2">
    <location>
        <begin position="1108"/>
        <end position="1139"/>
    </location>
</feature>
<dbReference type="OrthoDB" id="9934401at2759"/>
<dbReference type="Pfam" id="PF15696">
    <property type="entry name" value="RAD51_interact"/>
    <property type="match status" value="1"/>
</dbReference>
<evidence type="ECO:0000313" key="4">
    <source>
        <dbReference type="Proteomes" id="UP000327493"/>
    </source>
</evidence>
<dbReference type="InterPro" id="IPR031419">
    <property type="entry name" value="RAD51_interact"/>
</dbReference>
<name>A0A5J5CMY5_9PERO</name>
<dbReference type="EMBL" id="VOFY01000018">
    <property type="protein sequence ID" value="KAA8583292.1"/>
    <property type="molecule type" value="Genomic_DNA"/>
</dbReference>
<feature type="region of interest" description="Disordered" evidence="1">
    <location>
        <begin position="1"/>
        <end position="37"/>
    </location>
</feature>
<feature type="compositionally biased region" description="Basic and acidic residues" evidence="1">
    <location>
        <begin position="671"/>
        <end position="687"/>
    </location>
</feature>
<organism evidence="3 4">
    <name type="scientific">Etheostoma spectabile</name>
    <name type="common">orangethroat darter</name>
    <dbReference type="NCBI Taxonomy" id="54343"/>
    <lineage>
        <taxon>Eukaryota</taxon>
        <taxon>Metazoa</taxon>
        <taxon>Chordata</taxon>
        <taxon>Craniata</taxon>
        <taxon>Vertebrata</taxon>
        <taxon>Euteleostomi</taxon>
        <taxon>Actinopterygii</taxon>
        <taxon>Neopterygii</taxon>
        <taxon>Teleostei</taxon>
        <taxon>Neoteleostei</taxon>
        <taxon>Acanthomorphata</taxon>
        <taxon>Eupercaria</taxon>
        <taxon>Perciformes</taxon>
        <taxon>Percoidei</taxon>
        <taxon>Percidae</taxon>
        <taxon>Etheostomatinae</taxon>
        <taxon>Etheostoma</taxon>
    </lineage>
</organism>
<feature type="compositionally biased region" description="Basic and acidic residues" evidence="1">
    <location>
        <begin position="128"/>
        <end position="140"/>
    </location>
</feature>
<proteinExistence type="predicted"/>
<feature type="region of interest" description="Disordered" evidence="1">
    <location>
        <begin position="987"/>
        <end position="1033"/>
    </location>
</feature>
<dbReference type="PANTHER" id="PTHR39229">
    <property type="entry name" value="MCG1037962"/>
    <property type="match status" value="1"/>
</dbReference>
<feature type="compositionally biased region" description="Basic and acidic residues" evidence="1">
    <location>
        <begin position="1011"/>
        <end position="1027"/>
    </location>
</feature>
<dbReference type="PANTHER" id="PTHR39229:SF1">
    <property type="entry name" value="RAD51-ASSOCIATED PROTEIN 2"/>
    <property type="match status" value="1"/>
</dbReference>